<dbReference type="PANTHER" id="PTHR31374:SF228">
    <property type="entry name" value="SAUR FAMILY PROTEIN"/>
    <property type="match status" value="1"/>
</dbReference>
<dbReference type="GO" id="GO:0009733">
    <property type="term" value="P:response to auxin"/>
    <property type="evidence" value="ECO:0007669"/>
    <property type="project" value="InterPro"/>
</dbReference>
<comment type="caution">
    <text evidence="2">The sequence shown here is derived from an EMBL/GenBank/DDBJ whole genome shotgun (WGS) entry which is preliminary data.</text>
</comment>
<dbReference type="Proteomes" id="UP000298416">
    <property type="component" value="Unassembled WGS sequence"/>
</dbReference>
<organism evidence="2">
    <name type="scientific">Salvia splendens</name>
    <name type="common">Scarlet sage</name>
    <dbReference type="NCBI Taxonomy" id="180675"/>
    <lineage>
        <taxon>Eukaryota</taxon>
        <taxon>Viridiplantae</taxon>
        <taxon>Streptophyta</taxon>
        <taxon>Embryophyta</taxon>
        <taxon>Tracheophyta</taxon>
        <taxon>Spermatophyta</taxon>
        <taxon>Magnoliopsida</taxon>
        <taxon>eudicotyledons</taxon>
        <taxon>Gunneridae</taxon>
        <taxon>Pentapetalae</taxon>
        <taxon>asterids</taxon>
        <taxon>lamiids</taxon>
        <taxon>Lamiales</taxon>
        <taxon>Lamiaceae</taxon>
        <taxon>Nepetoideae</taxon>
        <taxon>Mentheae</taxon>
        <taxon>Salviinae</taxon>
        <taxon>Salvia</taxon>
        <taxon>Salvia subgen. Calosphace</taxon>
        <taxon>core Calosphace</taxon>
    </lineage>
</organism>
<dbReference type="PANTHER" id="PTHR31374">
    <property type="entry name" value="AUXIN-INDUCED PROTEIN-LIKE-RELATED"/>
    <property type="match status" value="1"/>
</dbReference>
<keyword evidence="3" id="KW-1185">Reference proteome</keyword>
<evidence type="ECO:0000256" key="1">
    <source>
        <dbReference type="ARBA" id="ARBA00006974"/>
    </source>
</evidence>
<comment type="similarity">
    <text evidence="1">Belongs to the ARG7 family.</text>
</comment>
<proteinExistence type="inferred from homology"/>
<protein>
    <recommendedName>
        <fullName evidence="4">SAUR family protein</fullName>
    </recommendedName>
</protein>
<dbReference type="AlphaFoldDB" id="A0A8X8WQ24"/>
<accession>A0A8X8WQ24</accession>
<dbReference type="InterPro" id="IPR003676">
    <property type="entry name" value="SAUR_fam"/>
</dbReference>
<evidence type="ECO:0000313" key="2">
    <source>
        <dbReference type="EMBL" id="KAG6398525.1"/>
    </source>
</evidence>
<reference evidence="2" key="2">
    <citation type="submission" date="2020-08" db="EMBL/GenBank/DDBJ databases">
        <title>Plant Genome Project.</title>
        <authorList>
            <person name="Zhang R.-G."/>
        </authorList>
    </citation>
    <scope>NUCLEOTIDE SEQUENCE</scope>
    <source>
        <strain evidence="2">Huo1</strain>
        <tissue evidence="2">Leaf</tissue>
    </source>
</reference>
<dbReference type="Pfam" id="PF02519">
    <property type="entry name" value="Auxin_inducible"/>
    <property type="match status" value="1"/>
</dbReference>
<reference evidence="2" key="1">
    <citation type="submission" date="2018-01" db="EMBL/GenBank/DDBJ databases">
        <authorList>
            <person name="Mao J.F."/>
        </authorList>
    </citation>
    <scope>NUCLEOTIDE SEQUENCE</scope>
    <source>
        <strain evidence="2">Huo1</strain>
        <tissue evidence="2">Leaf</tissue>
    </source>
</reference>
<dbReference type="EMBL" id="PNBA02000015">
    <property type="protein sequence ID" value="KAG6398525.1"/>
    <property type="molecule type" value="Genomic_DNA"/>
</dbReference>
<sequence length="66" mass="7607">MQEDKKMKVKKGCLAVQVGLEDEDGGFKRFSIPISYLYHPLFQKLLDKAREWKINAKASDCLEQSC</sequence>
<name>A0A8X8WQ24_SALSN</name>
<evidence type="ECO:0008006" key="4">
    <source>
        <dbReference type="Google" id="ProtNLM"/>
    </source>
</evidence>
<gene>
    <name evidence="2" type="ORF">SASPL_139989</name>
</gene>
<evidence type="ECO:0000313" key="3">
    <source>
        <dbReference type="Proteomes" id="UP000298416"/>
    </source>
</evidence>